<dbReference type="PANTHER" id="PTHR33231:SF1">
    <property type="entry name" value="30S RIBOSOMAL PROTEIN"/>
    <property type="match status" value="1"/>
</dbReference>
<organism evidence="2 3">
    <name type="scientific">Streptacidiphilus monticola</name>
    <dbReference type="NCBI Taxonomy" id="2161674"/>
    <lineage>
        <taxon>Bacteria</taxon>
        <taxon>Bacillati</taxon>
        <taxon>Actinomycetota</taxon>
        <taxon>Actinomycetes</taxon>
        <taxon>Kitasatosporales</taxon>
        <taxon>Streptomycetaceae</taxon>
        <taxon>Streptacidiphilus</taxon>
    </lineage>
</organism>
<dbReference type="Pfam" id="PF16321">
    <property type="entry name" value="Ribosom_S30AE_C"/>
    <property type="match status" value="1"/>
</dbReference>
<protein>
    <submittedName>
        <fullName evidence="2">Sigma 54 modulation/S30EA ribosomal C-terminal domain-containing protein</fullName>
    </submittedName>
</protein>
<dbReference type="EMBL" id="JBHSQJ010000095">
    <property type="protein sequence ID" value="MFC5909961.1"/>
    <property type="molecule type" value="Genomic_DNA"/>
</dbReference>
<dbReference type="RefSeq" id="WP_380586263.1">
    <property type="nucleotide sequence ID" value="NZ_JBHSQJ010000095.1"/>
</dbReference>
<dbReference type="Proteomes" id="UP001596174">
    <property type="component" value="Unassembled WGS sequence"/>
</dbReference>
<evidence type="ECO:0000259" key="1">
    <source>
        <dbReference type="Pfam" id="PF16321"/>
    </source>
</evidence>
<dbReference type="InterPro" id="IPR032528">
    <property type="entry name" value="Ribosom_S30AE_C"/>
</dbReference>
<gene>
    <name evidence="2" type="ORF">ACFP3V_22430</name>
</gene>
<keyword evidence="3" id="KW-1185">Reference proteome</keyword>
<comment type="caution">
    <text evidence="2">The sequence shown here is derived from an EMBL/GenBank/DDBJ whole genome shotgun (WGS) entry which is preliminary data.</text>
</comment>
<dbReference type="PANTHER" id="PTHR33231">
    <property type="entry name" value="30S RIBOSOMAL PROTEIN"/>
    <property type="match status" value="1"/>
</dbReference>
<proteinExistence type="predicted"/>
<evidence type="ECO:0000313" key="2">
    <source>
        <dbReference type="EMBL" id="MFC5909961.1"/>
    </source>
</evidence>
<feature type="domain" description="Sigma 54 modulation/S30EA ribosomal protein C-terminal" evidence="1">
    <location>
        <begin position="100"/>
        <end position="149"/>
    </location>
</feature>
<evidence type="ECO:0000313" key="3">
    <source>
        <dbReference type="Proteomes" id="UP001596174"/>
    </source>
</evidence>
<dbReference type="Gene3D" id="3.30.505.50">
    <property type="entry name" value="Sigma 54 modulation/S30EA ribosomal protein, C-terminal domain"/>
    <property type="match status" value="2"/>
</dbReference>
<dbReference type="InterPro" id="IPR050574">
    <property type="entry name" value="HPF/YfiA_ribosome-assoc"/>
</dbReference>
<accession>A0ABW1G5K5</accession>
<sequence length="223" mass="24068">MSGELARLRARVARLTADAPVVAVRARLSVVGEGRQRTAVGQVNAEIGGRRVRVQVAAQQLRAAADRLASRLGERVPQALGGWSPRAWTGTQTPTGPVAPAITRVKTPELVWCDPDAAVMTMDAMDYDVHLFTDPETEADAVVYRGPFGYRLTRILPAGRPVRTRIPLTEDAQPAPRLTDAQALARLRESGLAHLFYADPAEGYGRVLYRRYAGGFGLIAGAS</sequence>
<dbReference type="InterPro" id="IPR038416">
    <property type="entry name" value="Ribosom_S30AE_C_sf"/>
</dbReference>
<name>A0ABW1G5K5_9ACTN</name>
<reference evidence="3" key="1">
    <citation type="journal article" date="2019" name="Int. J. Syst. Evol. Microbiol.">
        <title>The Global Catalogue of Microorganisms (GCM) 10K type strain sequencing project: providing services to taxonomists for standard genome sequencing and annotation.</title>
        <authorList>
            <consortium name="The Broad Institute Genomics Platform"/>
            <consortium name="The Broad Institute Genome Sequencing Center for Infectious Disease"/>
            <person name="Wu L."/>
            <person name="Ma J."/>
        </authorList>
    </citation>
    <scope>NUCLEOTIDE SEQUENCE [LARGE SCALE GENOMIC DNA]</scope>
    <source>
        <strain evidence="3">JCM 4816</strain>
    </source>
</reference>